<protein>
    <submittedName>
        <fullName evidence="10">2-keto-3-deoxygluconate permease</fullName>
    </submittedName>
</protein>
<evidence type="ECO:0000256" key="7">
    <source>
        <dbReference type="ARBA" id="ARBA00022989"/>
    </source>
</evidence>
<dbReference type="GO" id="GO:0015649">
    <property type="term" value="F:2-keto-3-deoxygluconate:proton symporter activity"/>
    <property type="evidence" value="ECO:0007669"/>
    <property type="project" value="InterPro"/>
</dbReference>
<evidence type="ECO:0000256" key="1">
    <source>
        <dbReference type="ARBA" id="ARBA00006430"/>
    </source>
</evidence>
<evidence type="ECO:0000256" key="6">
    <source>
        <dbReference type="ARBA" id="ARBA00022847"/>
    </source>
</evidence>
<keyword evidence="5 9" id="KW-0812">Transmembrane</keyword>
<dbReference type="EMBL" id="CP036268">
    <property type="protein sequence ID" value="QDT37709.1"/>
    <property type="molecule type" value="Genomic_DNA"/>
</dbReference>
<proteinExistence type="inferred from homology"/>
<feature type="transmembrane region" description="Helical" evidence="9">
    <location>
        <begin position="199"/>
        <end position="220"/>
    </location>
</feature>
<keyword evidence="2" id="KW-0813">Transport</keyword>
<organism evidence="10 11">
    <name type="scientific">Stratiformator vulcanicus</name>
    <dbReference type="NCBI Taxonomy" id="2527980"/>
    <lineage>
        <taxon>Bacteria</taxon>
        <taxon>Pseudomonadati</taxon>
        <taxon>Planctomycetota</taxon>
        <taxon>Planctomycetia</taxon>
        <taxon>Planctomycetales</taxon>
        <taxon>Planctomycetaceae</taxon>
        <taxon>Stratiformator</taxon>
    </lineage>
</organism>
<comment type="similarity">
    <text evidence="1">Belongs to the KdgT transporter family.</text>
</comment>
<feature type="transmembrane region" description="Helical" evidence="9">
    <location>
        <begin position="112"/>
        <end position="132"/>
    </location>
</feature>
<evidence type="ECO:0000313" key="10">
    <source>
        <dbReference type="EMBL" id="QDT37709.1"/>
    </source>
</evidence>
<feature type="transmembrane region" description="Helical" evidence="9">
    <location>
        <begin position="173"/>
        <end position="193"/>
    </location>
</feature>
<feature type="transmembrane region" description="Helical" evidence="9">
    <location>
        <begin position="232"/>
        <end position="251"/>
    </location>
</feature>
<evidence type="ECO:0000256" key="8">
    <source>
        <dbReference type="ARBA" id="ARBA00023136"/>
    </source>
</evidence>
<sequence length="377" mass="39317">MSLREILAKIPGGLMIVPLMVGALLNTVDEMHLGPVEAALKFINAPAIEETVEDPHTGEEVTVKYYEFLEIGGFTTALARKGTLPLIGMFLVCVASQMNFRVGAQALKKGAVITTAKFIAAISMGYLISTLTDPFSGLFGLSLVAIVAAMSNGNGGLYLALTGEYGDRSDVGAVSVISLNDGPFLTLVALGLTGESFPFVAFLAVLLPMLVGFLLGQWHESIRTFLSHGEKLVIPFFAFALGTTMSFAAFFDLNVLTGGLFLGIATVVCSGGLGVLALKIIGEPNQIAAVAEASTAGNAVQTPLAVASAASLAAAAGAMSAERAEDYQSIVETATAQISISTITTAILCPLAVIAWHRWQNGCSNSDETESSRDQDE</sequence>
<evidence type="ECO:0000313" key="11">
    <source>
        <dbReference type="Proteomes" id="UP000317318"/>
    </source>
</evidence>
<feature type="transmembrane region" description="Helical" evidence="9">
    <location>
        <begin position="257"/>
        <end position="278"/>
    </location>
</feature>
<keyword evidence="7 9" id="KW-1133">Transmembrane helix</keyword>
<keyword evidence="6" id="KW-0769">Symport</keyword>
<keyword evidence="11" id="KW-1185">Reference proteome</keyword>
<keyword evidence="3" id="KW-1003">Cell membrane</keyword>
<gene>
    <name evidence="10" type="primary">kdgT</name>
    <name evidence="10" type="ORF">Pan189_20910</name>
</gene>
<reference evidence="10 11" key="1">
    <citation type="submission" date="2019-02" db="EMBL/GenBank/DDBJ databases">
        <title>Deep-cultivation of Planctomycetes and their phenomic and genomic characterization uncovers novel biology.</title>
        <authorList>
            <person name="Wiegand S."/>
            <person name="Jogler M."/>
            <person name="Boedeker C."/>
            <person name="Pinto D."/>
            <person name="Vollmers J."/>
            <person name="Rivas-Marin E."/>
            <person name="Kohn T."/>
            <person name="Peeters S.H."/>
            <person name="Heuer A."/>
            <person name="Rast P."/>
            <person name="Oberbeckmann S."/>
            <person name="Bunk B."/>
            <person name="Jeske O."/>
            <person name="Meyerdierks A."/>
            <person name="Storesund J.E."/>
            <person name="Kallscheuer N."/>
            <person name="Luecker S."/>
            <person name="Lage O.M."/>
            <person name="Pohl T."/>
            <person name="Merkel B.J."/>
            <person name="Hornburger P."/>
            <person name="Mueller R.-W."/>
            <person name="Bruemmer F."/>
            <person name="Labrenz M."/>
            <person name="Spormann A.M."/>
            <person name="Op den Camp H."/>
            <person name="Overmann J."/>
            <person name="Amann R."/>
            <person name="Jetten M.S.M."/>
            <person name="Mascher T."/>
            <person name="Medema M.H."/>
            <person name="Devos D.P."/>
            <person name="Kaster A.-K."/>
            <person name="Ovreas L."/>
            <person name="Rohde M."/>
            <person name="Galperin M.Y."/>
            <person name="Jogler C."/>
        </authorList>
    </citation>
    <scope>NUCLEOTIDE SEQUENCE [LARGE SCALE GENOMIC DNA]</scope>
    <source>
        <strain evidence="10 11">Pan189</strain>
    </source>
</reference>
<feature type="transmembrane region" description="Helical" evidence="9">
    <location>
        <begin position="138"/>
        <end position="161"/>
    </location>
</feature>
<dbReference type="GO" id="GO:0016020">
    <property type="term" value="C:membrane"/>
    <property type="evidence" value="ECO:0007669"/>
    <property type="project" value="InterPro"/>
</dbReference>
<evidence type="ECO:0000256" key="5">
    <source>
        <dbReference type="ARBA" id="ARBA00022692"/>
    </source>
</evidence>
<dbReference type="InterPro" id="IPR004684">
    <property type="entry name" value="2keto-3dGluconate_permease"/>
</dbReference>
<evidence type="ECO:0000256" key="2">
    <source>
        <dbReference type="ARBA" id="ARBA00022448"/>
    </source>
</evidence>
<dbReference type="AlphaFoldDB" id="A0A517R1D7"/>
<dbReference type="Proteomes" id="UP000317318">
    <property type="component" value="Chromosome"/>
</dbReference>
<name>A0A517R1D7_9PLAN</name>
<evidence type="ECO:0000256" key="4">
    <source>
        <dbReference type="ARBA" id="ARBA00022597"/>
    </source>
</evidence>
<evidence type="ECO:0000256" key="9">
    <source>
        <dbReference type="SAM" id="Phobius"/>
    </source>
</evidence>
<dbReference type="KEGG" id="svp:Pan189_20910"/>
<keyword evidence="4" id="KW-0762">Sugar transport</keyword>
<accession>A0A517R1D7</accession>
<keyword evidence="8 9" id="KW-0472">Membrane</keyword>
<evidence type="ECO:0000256" key="3">
    <source>
        <dbReference type="ARBA" id="ARBA00022475"/>
    </source>
</evidence>
<dbReference type="RefSeq" id="WP_145363800.1">
    <property type="nucleotide sequence ID" value="NZ_CP036268.1"/>
</dbReference>
<dbReference type="OrthoDB" id="2833at2"/>
<dbReference type="Pfam" id="PF03812">
    <property type="entry name" value="KdgT"/>
    <property type="match status" value="1"/>
</dbReference>